<protein>
    <submittedName>
        <fullName evidence="3">Phosphoserine phosphatase RsbP</fullName>
        <ecNumber evidence="3">3.1.3.3</ecNumber>
    </submittedName>
</protein>
<keyword evidence="6" id="KW-1185">Reference proteome</keyword>
<dbReference type="PROSITE" id="PS50112">
    <property type="entry name" value="PAS"/>
    <property type="match status" value="1"/>
</dbReference>
<dbReference type="EMBL" id="LROR01000057">
    <property type="protein sequence ID" value="OBR92473.1"/>
    <property type="molecule type" value="Genomic_DNA"/>
</dbReference>
<dbReference type="InterPro" id="IPR001932">
    <property type="entry name" value="PPM-type_phosphatase-like_dom"/>
</dbReference>
<evidence type="ECO:0000256" key="1">
    <source>
        <dbReference type="ARBA" id="ARBA00022801"/>
    </source>
</evidence>
<reference evidence="4 6" key="2">
    <citation type="journal article" date="2016" name="Front. Microbiol.">
        <title>Industrial Acetogenic Biocatalysts: A Comparative Metabolic and Genomic Analysis.</title>
        <authorList>
            <person name="Bengelsdorf F."/>
            <person name="Poehlein A."/>
            <person name="Sonja S."/>
            <person name="Erz C."/>
            <person name="Hummel T."/>
            <person name="Hoffmeister S."/>
            <person name="Daniel R."/>
            <person name="Durre P."/>
        </authorList>
    </citation>
    <scope>NUCLEOTIDE SEQUENCE [LARGE SCALE GENOMIC DNA]</scope>
    <source>
        <strain evidence="4 6">PTA-10522</strain>
    </source>
</reference>
<dbReference type="NCBIfam" id="TIGR00229">
    <property type="entry name" value="sensory_box"/>
    <property type="match status" value="2"/>
</dbReference>
<dbReference type="EC" id="3.1.3.3" evidence="3"/>
<dbReference type="GO" id="GO:0016791">
    <property type="term" value="F:phosphatase activity"/>
    <property type="evidence" value="ECO:0007669"/>
    <property type="project" value="TreeGrafter"/>
</dbReference>
<dbReference type="SMART" id="SM00091">
    <property type="entry name" value="PAS"/>
    <property type="match status" value="2"/>
</dbReference>
<feature type="domain" description="PAS" evidence="2">
    <location>
        <begin position="157"/>
        <end position="226"/>
    </location>
</feature>
<proteinExistence type="predicted"/>
<dbReference type="InterPro" id="IPR013767">
    <property type="entry name" value="PAS_fold"/>
</dbReference>
<dbReference type="Pfam" id="PF07228">
    <property type="entry name" value="SpoIIE"/>
    <property type="match status" value="1"/>
</dbReference>
<keyword evidence="1 3" id="KW-0378">Hydrolase</keyword>
<dbReference type="EMBL" id="LITQ01000013">
    <property type="protein sequence ID" value="OAA93389.1"/>
    <property type="molecule type" value="Genomic_DNA"/>
</dbReference>
<dbReference type="InterPro" id="IPR052016">
    <property type="entry name" value="Bact_Sigma-Reg"/>
</dbReference>
<evidence type="ECO:0000259" key="2">
    <source>
        <dbReference type="PROSITE" id="PS50112"/>
    </source>
</evidence>
<dbReference type="Proteomes" id="UP000077384">
    <property type="component" value="Unassembled WGS sequence"/>
</dbReference>
<evidence type="ECO:0000313" key="5">
    <source>
        <dbReference type="Proteomes" id="UP000077384"/>
    </source>
</evidence>
<dbReference type="Pfam" id="PF13426">
    <property type="entry name" value="PAS_9"/>
    <property type="match status" value="1"/>
</dbReference>
<dbReference type="Proteomes" id="UP000093694">
    <property type="component" value="Unassembled WGS sequence"/>
</dbReference>
<evidence type="ECO:0000313" key="6">
    <source>
        <dbReference type="Proteomes" id="UP000093694"/>
    </source>
</evidence>
<dbReference type="CDD" id="cd00130">
    <property type="entry name" value="PAS"/>
    <property type="match status" value="2"/>
</dbReference>
<dbReference type="Pfam" id="PF00989">
    <property type="entry name" value="PAS"/>
    <property type="match status" value="1"/>
</dbReference>
<dbReference type="SMART" id="SM00331">
    <property type="entry name" value="PP2C_SIG"/>
    <property type="match status" value="1"/>
</dbReference>
<sequence>MNYKSGESELYHKETLYLDSLKCFTKHKANKENYNLWILEGVLKGITDIIKVFDSNGRILFFNEAGCKFYKKTKDEVKGKKCFEILNMKENCKNCGVEEALRTKKLIRIEKYFPEHNKFMDCTYNPVMDNLGKVAFVVEQQKDITKKKILANTIRESEERYRKIINLSPEAIIITVDSKIVLANHKACNLVGTDYDKIIGENIYKYISKEFIKIAHKRAKQILEGKKSKSIYDYKIIRYSNTLIDVEISASYLMYKGSPAIQAIIRNISDMKRRLNEASKLQRKYIEDTSPIPEKLKLESLYMPAKTVSGDFFRLYKVNEDLVLGIIGDVSGKGITAALNVLAFFVLFREAILISRDPLEIVKILNKKIADYLSDNHCIAACCFSLDFKKNEARVAGAGISQFMFQKSNCNPQEFIVRGPFLGMFQNAVFDENVIFFKEGDRFYFPTDGLDFIFNDNEIRKNYLKSHTLTEFITYLKAKLNNIINETGALKDDSTIIALEIK</sequence>
<dbReference type="InterPro" id="IPR000014">
    <property type="entry name" value="PAS"/>
</dbReference>
<accession>A0A166T8E3</accession>
<name>A0A166T8E3_9CLOT</name>
<evidence type="ECO:0000313" key="4">
    <source>
        <dbReference type="EMBL" id="OBR92473.1"/>
    </source>
</evidence>
<dbReference type="Gene3D" id="3.30.450.20">
    <property type="entry name" value="PAS domain"/>
    <property type="match status" value="2"/>
</dbReference>
<comment type="caution">
    <text evidence="3">The sequence shown here is derived from an EMBL/GenBank/DDBJ whole genome shotgun (WGS) entry which is preliminary data.</text>
</comment>
<dbReference type="InterPro" id="IPR036457">
    <property type="entry name" value="PPM-type-like_dom_sf"/>
</dbReference>
<dbReference type="Gene3D" id="3.60.40.10">
    <property type="entry name" value="PPM-type phosphatase domain"/>
    <property type="match status" value="1"/>
</dbReference>
<dbReference type="RefSeq" id="WP_023162592.1">
    <property type="nucleotide sequence ID" value="NZ_LITQ01000013.1"/>
</dbReference>
<evidence type="ECO:0000313" key="3">
    <source>
        <dbReference type="EMBL" id="OAA93389.1"/>
    </source>
</evidence>
<organism evidence="3 5">
    <name type="scientific">Clostridium coskatii</name>
    <dbReference type="NCBI Taxonomy" id="1705578"/>
    <lineage>
        <taxon>Bacteria</taxon>
        <taxon>Bacillati</taxon>
        <taxon>Bacillota</taxon>
        <taxon>Clostridia</taxon>
        <taxon>Eubacteriales</taxon>
        <taxon>Clostridiaceae</taxon>
        <taxon>Clostridium</taxon>
    </lineage>
</organism>
<dbReference type="PANTHER" id="PTHR43156">
    <property type="entry name" value="STAGE II SPORULATION PROTEIN E-RELATED"/>
    <property type="match status" value="1"/>
</dbReference>
<dbReference type="PATRIC" id="fig|1705578.3.peg.467"/>
<gene>
    <name evidence="3" type="primary">rsbP</name>
    <name evidence="4" type="ORF">CLCOS_29360</name>
    <name evidence="3" type="ORF">WX73_00081</name>
</gene>
<dbReference type="GO" id="GO:0006355">
    <property type="term" value="P:regulation of DNA-templated transcription"/>
    <property type="evidence" value="ECO:0007669"/>
    <property type="project" value="InterPro"/>
</dbReference>
<dbReference type="InterPro" id="IPR035965">
    <property type="entry name" value="PAS-like_dom_sf"/>
</dbReference>
<dbReference type="AlphaFoldDB" id="A0A166T8E3"/>
<dbReference type="PANTHER" id="PTHR43156:SF2">
    <property type="entry name" value="STAGE II SPORULATION PROTEIN E"/>
    <property type="match status" value="1"/>
</dbReference>
<dbReference type="SUPFAM" id="SSF55785">
    <property type="entry name" value="PYP-like sensor domain (PAS domain)"/>
    <property type="match status" value="2"/>
</dbReference>
<reference evidence="3 5" key="1">
    <citation type="journal article" date="2015" name="Biotechnol. Bioeng.">
        <title>Genome sequence and phenotypic characterization of Caulobacter segnis.</title>
        <authorList>
            <person name="Patel S."/>
            <person name="Fletcher B."/>
            <person name="Scott D.C."/>
            <person name="Ely B."/>
        </authorList>
    </citation>
    <scope>NUCLEOTIDE SEQUENCE [LARGE SCALE GENOMIC DNA]</scope>
    <source>
        <strain evidence="3 5">PS02</strain>
    </source>
</reference>